<feature type="region of interest" description="Disordered" evidence="1">
    <location>
        <begin position="131"/>
        <end position="150"/>
    </location>
</feature>
<gene>
    <name evidence="3" type="ORF">ACFSUQ_03985</name>
</gene>
<dbReference type="Proteomes" id="UP001597453">
    <property type="component" value="Unassembled WGS sequence"/>
</dbReference>
<protein>
    <recommendedName>
        <fullName evidence="5">Integral membrane protein</fullName>
    </recommendedName>
</protein>
<evidence type="ECO:0000256" key="1">
    <source>
        <dbReference type="SAM" id="MobiDB-lite"/>
    </source>
</evidence>
<keyword evidence="2" id="KW-1133">Transmembrane helix</keyword>
<comment type="caution">
    <text evidence="3">The sequence shown here is derived from an EMBL/GenBank/DDBJ whole genome shotgun (WGS) entry which is preliminary data.</text>
</comment>
<evidence type="ECO:0000256" key="2">
    <source>
        <dbReference type="SAM" id="Phobius"/>
    </source>
</evidence>
<keyword evidence="2" id="KW-0472">Membrane</keyword>
<proteinExistence type="predicted"/>
<evidence type="ECO:0000313" key="3">
    <source>
        <dbReference type="EMBL" id="MFD2674457.1"/>
    </source>
</evidence>
<feature type="compositionally biased region" description="Polar residues" evidence="1">
    <location>
        <begin position="1"/>
        <end position="12"/>
    </location>
</feature>
<evidence type="ECO:0000313" key="4">
    <source>
        <dbReference type="Proteomes" id="UP001597453"/>
    </source>
</evidence>
<sequence length="244" mass="24159">MNENAGTNNQQPGGEREELAPAVGGTFGVTDDQSGFGEGSVTDRLARDRAPMQDESGATYSGANYSADAAGYGDVPREYADAAGGDDLQADEFIDPNDGAEQAGAAAGQGAFGDDYGVPSASYGYRTDASVAGAGTPNQPGPSGQYGATAENGLGPTQYGAANSAAKPAGTLPYVAVAVAILALIALCIPGWAWIVGGVLGALAVGLGFVATRGENKQFGWLAVAGGGIAVALAVATALVVYVF</sequence>
<keyword evidence="2" id="KW-0812">Transmembrane</keyword>
<feature type="transmembrane region" description="Helical" evidence="2">
    <location>
        <begin position="219"/>
        <end position="243"/>
    </location>
</feature>
<reference evidence="4" key="1">
    <citation type="journal article" date="2019" name="Int. J. Syst. Evol. Microbiol.">
        <title>The Global Catalogue of Microorganisms (GCM) 10K type strain sequencing project: providing services to taxonomists for standard genome sequencing and annotation.</title>
        <authorList>
            <consortium name="The Broad Institute Genomics Platform"/>
            <consortium name="The Broad Institute Genome Sequencing Center for Infectious Disease"/>
            <person name="Wu L."/>
            <person name="Ma J."/>
        </authorList>
    </citation>
    <scope>NUCLEOTIDE SEQUENCE [LARGE SCALE GENOMIC DNA]</scope>
    <source>
        <strain evidence="4">TISTR 1511</strain>
    </source>
</reference>
<feature type="transmembrane region" description="Helical" evidence="2">
    <location>
        <begin position="174"/>
        <end position="207"/>
    </location>
</feature>
<feature type="region of interest" description="Disordered" evidence="1">
    <location>
        <begin position="88"/>
        <end position="108"/>
    </location>
</feature>
<dbReference type="EMBL" id="JBHUNF010000002">
    <property type="protein sequence ID" value="MFD2674457.1"/>
    <property type="molecule type" value="Genomic_DNA"/>
</dbReference>
<feature type="compositionally biased region" description="Low complexity" evidence="1">
    <location>
        <begin position="99"/>
        <end position="108"/>
    </location>
</feature>
<keyword evidence="4" id="KW-1185">Reference proteome</keyword>
<name>A0ABW5RKD8_9MICO</name>
<organism evidence="3 4">
    <name type="scientific">Gulosibacter bifidus</name>
    <dbReference type="NCBI Taxonomy" id="272239"/>
    <lineage>
        <taxon>Bacteria</taxon>
        <taxon>Bacillati</taxon>
        <taxon>Actinomycetota</taxon>
        <taxon>Actinomycetes</taxon>
        <taxon>Micrococcales</taxon>
        <taxon>Microbacteriaceae</taxon>
        <taxon>Gulosibacter</taxon>
    </lineage>
</organism>
<evidence type="ECO:0008006" key="5">
    <source>
        <dbReference type="Google" id="ProtNLM"/>
    </source>
</evidence>
<feature type="region of interest" description="Disordered" evidence="1">
    <location>
        <begin position="1"/>
        <end position="72"/>
    </location>
</feature>
<dbReference type="RefSeq" id="WP_066056605.1">
    <property type="nucleotide sequence ID" value="NZ_JBHUNF010000002.1"/>
</dbReference>
<accession>A0ABW5RKD8</accession>